<evidence type="ECO:0000313" key="1">
    <source>
        <dbReference type="EMBL" id="MBB6716805.1"/>
    </source>
</evidence>
<organism evidence="1 2">
    <name type="scientific">Clostridium gasigenes</name>
    <dbReference type="NCBI Taxonomy" id="94869"/>
    <lineage>
        <taxon>Bacteria</taxon>
        <taxon>Bacillati</taxon>
        <taxon>Bacillota</taxon>
        <taxon>Clostridia</taxon>
        <taxon>Eubacteriales</taxon>
        <taxon>Clostridiaceae</taxon>
        <taxon>Clostridium</taxon>
    </lineage>
</organism>
<proteinExistence type="predicted"/>
<gene>
    <name evidence="1" type="ORF">H7E68_19170</name>
</gene>
<name>A0A7X0VTI2_9CLOT</name>
<sequence>MSTISLGSGGIIGISYRETSLLKSSLLKAGEKSSNAASKVNAAKMKLQIDRGSNRIRVESQNLQSYYNRLKKNSTSVEKIIKDV</sequence>
<dbReference type="RefSeq" id="WP_185165743.1">
    <property type="nucleotide sequence ID" value="NZ_JACKWY010000023.1"/>
</dbReference>
<evidence type="ECO:0000313" key="2">
    <source>
        <dbReference type="Proteomes" id="UP000585258"/>
    </source>
</evidence>
<dbReference type="EMBL" id="JACKWY010000023">
    <property type="protein sequence ID" value="MBB6716805.1"/>
    <property type="molecule type" value="Genomic_DNA"/>
</dbReference>
<protein>
    <submittedName>
        <fullName evidence="1">Uncharacterized protein</fullName>
    </submittedName>
</protein>
<comment type="caution">
    <text evidence="1">The sequence shown here is derived from an EMBL/GenBank/DDBJ whole genome shotgun (WGS) entry which is preliminary data.</text>
</comment>
<accession>A0A7X0VTI2</accession>
<feature type="non-terminal residue" evidence="1">
    <location>
        <position position="84"/>
    </location>
</feature>
<dbReference type="AlphaFoldDB" id="A0A7X0VTI2"/>
<reference evidence="1 2" key="1">
    <citation type="submission" date="2020-08" db="EMBL/GenBank/DDBJ databases">
        <title>Clostridia isolated from Swiss meat.</title>
        <authorList>
            <person name="Wambui J."/>
            <person name="Stevens M.J.A."/>
            <person name="Stephan R."/>
        </authorList>
    </citation>
    <scope>NUCLEOTIDE SEQUENCE [LARGE SCALE GENOMIC DNA]</scope>
    <source>
        <strain evidence="1 2">CM001</strain>
    </source>
</reference>
<dbReference type="Proteomes" id="UP000585258">
    <property type="component" value="Unassembled WGS sequence"/>
</dbReference>